<dbReference type="HAMAP" id="MF_00571">
    <property type="entry name" value="GalP_UDP_trans"/>
    <property type="match status" value="1"/>
</dbReference>
<evidence type="ECO:0000256" key="10">
    <source>
        <dbReference type="HAMAP-Rule" id="MF_00571"/>
    </source>
</evidence>
<dbReference type="EC" id="2.7.7.12" evidence="10"/>
<evidence type="ECO:0000256" key="4">
    <source>
        <dbReference type="ARBA" id="ARBA00008706"/>
    </source>
</evidence>
<evidence type="ECO:0000256" key="6">
    <source>
        <dbReference type="ARBA" id="ARBA00022679"/>
    </source>
</evidence>
<dbReference type="PIRSF" id="PIRSF006005">
    <property type="entry name" value="GalT_BS"/>
    <property type="match status" value="1"/>
</dbReference>
<comment type="subcellular location">
    <subcellularLocation>
        <location evidence="2 10">Cytoplasm</location>
    </subcellularLocation>
</comment>
<dbReference type="GO" id="GO:0008108">
    <property type="term" value="F:UDP-glucose:hexose-1-phosphate uridylyltransferase activity"/>
    <property type="evidence" value="ECO:0007669"/>
    <property type="project" value="UniProtKB-UniRule"/>
</dbReference>
<evidence type="ECO:0000256" key="7">
    <source>
        <dbReference type="ARBA" id="ARBA00022695"/>
    </source>
</evidence>
<dbReference type="UniPathway" id="UPA00214"/>
<evidence type="ECO:0000256" key="8">
    <source>
        <dbReference type="ARBA" id="ARBA00023144"/>
    </source>
</evidence>
<dbReference type="NCBIfam" id="NF003633">
    <property type="entry name" value="PRK05270.2-2"/>
    <property type="match status" value="1"/>
</dbReference>
<dbReference type="Pfam" id="PF01087">
    <property type="entry name" value="GalP_UDP_transf"/>
    <property type="match status" value="1"/>
</dbReference>
<dbReference type="RefSeq" id="WP_218930864.1">
    <property type="nucleotide sequence ID" value="NZ_JACAOA010000010.1"/>
</dbReference>
<keyword evidence="14" id="KW-1185">Reference proteome</keyword>
<dbReference type="InterPro" id="IPR005850">
    <property type="entry name" value="GalP_Utransf_C"/>
</dbReference>
<evidence type="ECO:0000256" key="2">
    <source>
        <dbReference type="ARBA" id="ARBA00004496"/>
    </source>
</evidence>
<evidence type="ECO:0000256" key="5">
    <source>
        <dbReference type="ARBA" id="ARBA00022490"/>
    </source>
</evidence>
<dbReference type="NCBIfam" id="TIGR01239">
    <property type="entry name" value="galT_2"/>
    <property type="match status" value="1"/>
</dbReference>
<keyword evidence="7 10" id="KW-0548">Nucleotidyltransferase</keyword>
<feature type="domain" description="Galactose-1-phosphate uridyl transferase N-terminal" evidence="11">
    <location>
        <begin position="23"/>
        <end position="232"/>
    </location>
</feature>
<dbReference type="InterPro" id="IPR000766">
    <property type="entry name" value="GalP_uridyl_Trfase_II"/>
</dbReference>
<evidence type="ECO:0000313" key="13">
    <source>
        <dbReference type="EMBL" id="MBA5729160.1"/>
    </source>
</evidence>
<dbReference type="EMBL" id="JACAOA010000010">
    <property type="protein sequence ID" value="MBA5729160.1"/>
    <property type="molecule type" value="Genomic_DNA"/>
</dbReference>
<comment type="similarity">
    <text evidence="4 10">Belongs to the galactose-1-phosphate uridylyltransferase type 2 family.</text>
</comment>
<dbReference type="GO" id="GO:0006012">
    <property type="term" value="P:galactose metabolic process"/>
    <property type="evidence" value="ECO:0007669"/>
    <property type="project" value="UniProtKB-UniRule"/>
</dbReference>
<sequence>MSLTIQKTIHQFVDLAIQTKALNELDRNYTVNRLLAILKLKEAGEFVASDETTSLLDYMDLMIQYAKDTHIIDDTQADTEMFEASIMDLITPLPSEVNRIFWEEYRESPSAATDYFYDLSQRNDYIKTRNIAKNIIFTGQSDYGDLEVTINLSKPEKDPKEIAKAAKQVSVNYPKCVLCIENEGYEGHANHAARQNHRIIRIKLDQETFGFQYSPYVYYNEHSIFLNETHKPMVVDRRCFRNILDIVEILPHYFVGSNADLPRVGGSILAHDHYQGGRHVFPMEKAASYKQVQLERFNRIEAELVHWPMSVIRLKSQDIEELVEASTFILDQWIDYSDETLDIIAYTGEERHNTITPIARFKDGKYEMDLVLRNNRVSEEFPDGIFHPHKDVHHIKKENIGLIEVMGLAVLPPRLVDELETVKKYLLKQISLDEVTPIHRAWAEEIANRTNTITEANIQAVIEKNVTLKFQRVLEDAGVFKQTDEGRLGFLRFIKVLNKSRGGNA</sequence>
<dbReference type="InterPro" id="IPR005849">
    <property type="entry name" value="GalP_Utransf_N"/>
</dbReference>
<comment type="caution">
    <text evidence="13">The sequence shown here is derived from an EMBL/GenBank/DDBJ whole genome shotgun (WGS) entry which is preliminary data.</text>
</comment>
<name>A0A839A5R2_9LACT</name>
<dbReference type="Pfam" id="PF02744">
    <property type="entry name" value="GalP_UDP_tr_C"/>
    <property type="match status" value="1"/>
</dbReference>
<keyword evidence="5 10" id="KW-0963">Cytoplasm</keyword>
<organism evidence="13 14">
    <name type="scientific">Ruoffia halotolerans</name>
    <dbReference type="NCBI Taxonomy" id="2748684"/>
    <lineage>
        <taxon>Bacteria</taxon>
        <taxon>Bacillati</taxon>
        <taxon>Bacillota</taxon>
        <taxon>Bacilli</taxon>
        <taxon>Lactobacillales</taxon>
        <taxon>Aerococcaceae</taxon>
        <taxon>Ruoffia</taxon>
    </lineage>
</organism>
<evidence type="ECO:0000256" key="1">
    <source>
        <dbReference type="ARBA" id="ARBA00001107"/>
    </source>
</evidence>
<evidence type="ECO:0000256" key="9">
    <source>
        <dbReference type="ARBA" id="ARBA00023277"/>
    </source>
</evidence>
<dbReference type="PANTHER" id="PTHR39191">
    <property type="entry name" value="GALACTOSE-1-PHOSPHATE URIDYLYLTRANSFERASE"/>
    <property type="match status" value="1"/>
</dbReference>
<comment type="pathway">
    <text evidence="3 10">Carbohydrate metabolism; galactose metabolism.</text>
</comment>
<keyword evidence="8 10" id="KW-0299">Galactose metabolism</keyword>
<accession>A0A839A5R2</accession>
<comment type="catalytic activity">
    <reaction evidence="1 10">
        <text>alpha-D-galactose 1-phosphate + UDP-alpha-D-glucose = alpha-D-glucose 1-phosphate + UDP-alpha-D-galactose</text>
        <dbReference type="Rhea" id="RHEA:13989"/>
        <dbReference type="ChEBI" id="CHEBI:58336"/>
        <dbReference type="ChEBI" id="CHEBI:58601"/>
        <dbReference type="ChEBI" id="CHEBI:58885"/>
        <dbReference type="ChEBI" id="CHEBI:66914"/>
        <dbReference type="EC" id="2.7.7.12"/>
    </reaction>
</comment>
<keyword evidence="6 10" id="KW-0808">Transferase</keyword>
<evidence type="ECO:0000256" key="3">
    <source>
        <dbReference type="ARBA" id="ARBA00004947"/>
    </source>
</evidence>
<dbReference type="GO" id="GO:0005737">
    <property type="term" value="C:cytoplasm"/>
    <property type="evidence" value="ECO:0007669"/>
    <property type="project" value="UniProtKB-SubCell"/>
</dbReference>
<dbReference type="Proteomes" id="UP000571018">
    <property type="component" value="Unassembled WGS sequence"/>
</dbReference>
<evidence type="ECO:0000259" key="11">
    <source>
        <dbReference type="Pfam" id="PF01087"/>
    </source>
</evidence>
<evidence type="ECO:0000313" key="14">
    <source>
        <dbReference type="Proteomes" id="UP000571018"/>
    </source>
</evidence>
<protein>
    <recommendedName>
        <fullName evidence="10">Galactose-1-phosphate uridylyltransferase</fullName>
        <shortName evidence="10">Gal-1-P uridylyltransferase</shortName>
        <ecNumber evidence="10">2.7.7.12</ecNumber>
    </recommendedName>
    <alternativeName>
        <fullName evidence="10">UDP-glucose--hexose-1-phosphate uridylyltransferase</fullName>
    </alternativeName>
</protein>
<evidence type="ECO:0000259" key="12">
    <source>
        <dbReference type="Pfam" id="PF02744"/>
    </source>
</evidence>
<keyword evidence="9 10" id="KW-0119">Carbohydrate metabolism</keyword>
<proteinExistence type="inferred from homology"/>
<dbReference type="PANTHER" id="PTHR39191:SF1">
    <property type="entry name" value="DUF4922 DOMAIN-CONTAINING PROTEIN"/>
    <property type="match status" value="1"/>
</dbReference>
<reference evidence="13 14" key="1">
    <citation type="submission" date="2020-06" db="EMBL/GenBank/DDBJ databases">
        <title>Reclassification of Facklamia ignava, Facklamia soureckii and Facklami tabacinasalis as Falseniella iganva gen. nov., comb. nov., Hutsoniella ignava gen. nov., comb. nov., and Ruoffia tabacinasalis gen. nov., comb. nov and description of Ruoffia haltotolerans sp. nov., isolated from hypersaline Inland Sea of Qatar.</title>
        <authorList>
            <person name="Fotedar R."/>
            <person name="Sankaranarayanan K."/>
            <person name="Lawson P."/>
            <person name="Caldwell M."/>
            <person name="Zeyara A."/>
            <person name="Al Malki A."/>
            <person name="Ali M."/>
        </authorList>
    </citation>
    <scope>NUCLEOTIDE SEQUENCE [LARGE SCALE GENOMIC DNA]</scope>
    <source>
        <strain evidence="13 14">INB8</strain>
    </source>
</reference>
<feature type="domain" description="Galactose-1-phosphate uridyl transferase C-terminal" evidence="12">
    <location>
        <begin position="248"/>
        <end position="443"/>
    </location>
</feature>
<dbReference type="AlphaFoldDB" id="A0A839A5R2"/>
<gene>
    <name evidence="10 13" type="primary">galT</name>
    <name evidence="13" type="ORF">HW423_05105</name>
</gene>
<dbReference type="NCBIfam" id="NF003629">
    <property type="entry name" value="PRK05270.1-2"/>
    <property type="match status" value="1"/>
</dbReference>